<keyword evidence="2" id="KW-1185">Reference proteome</keyword>
<evidence type="ECO:0000313" key="2">
    <source>
        <dbReference type="Proteomes" id="UP000679848"/>
    </source>
</evidence>
<organism evidence="1 2">
    <name type="scientific">Pusillibacter faecalis</name>
    <dbReference type="NCBI Taxonomy" id="2714358"/>
    <lineage>
        <taxon>Bacteria</taxon>
        <taxon>Bacillati</taxon>
        <taxon>Bacillota</taxon>
        <taxon>Clostridia</taxon>
        <taxon>Eubacteriales</taxon>
        <taxon>Oscillospiraceae</taxon>
        <taxon>Pusillibacter</taxon>
    </lineage>
</organism>
<dbReference type="EMBL" id="AP023420">
    <property type="protein sequence ID" value="BCK84486.1"/>
    <property type="molecule type" value="Genomic_DNA"/>
</dbReference>
<protein>
    <submittedName>
        <fullName evidence="1">Uncharacterized protein</fullName>
    </submittedName>
</protein>
<reference evidence="1" key="1">
    <citation type="submission" date="2020-09" db="EMBL/GenBank/DDBJ databases">
        <title>New species isolated from human feces.</title>
        <authorList>
            <person name="Kitahara M."/>
            <person name="Shigeno Y."/>
            <person name="Shime M."/>
            <person name="Matsumoto Y."/>
            <person name="Nakamura S."/>
            <person name="Motooka D."/>
            <person name="Fukuoka S."/>
            <person name="Nishikawa H."/>
            <person name="Benno Y."/>
        </authorList>
    </citation>
    <scope>NUCLEOTIDE SEQUENCE</scope>
    <source>
        <strain evidence="1">MM59</strain>
    </source>
</reference>
<dbReference type="Proteomes" id="UP000679848">
    <property type="component" value="Chromosome"/>
</dbReference>
<gene>
    <name evidence="1" type="ORF">MM59RIKEN_18050</name>
</gene>
<proteinExistence type="predicted"/>
<evidence type="ECO:0000313" key="1">
    <source>
        <dbReference type="EMBL" id="BCK84486.1"/>
    </source>
</evidence>
<accession>A0A810QF48</accession>
<dbReference type="KEGG" id="pfaa:MM59RIKEN_18050"/>
<dbReference type="AlphaFoldDB" id="A0A810QF48"/>
<sequence length="72" mass="8467">MISELKVKVAALTSELIEYKSVRGQLRIAEPDQENGDLRSKFRSYKDTISLHNLWLYFSRQRGKIKLRIDGR</sequence>
<name>A0A810QF48_9FIRM</name>